<dbReference type="EMBL" id="JACHIG010000008">
    <property type="protein sequence ID" value="MBB5034211.1"/>
    <property type="molecule type" value="Genomic_DNA"/>
</dbReference>
<evidence type="ECO:0008006" key="3">
    <source>
        <dbReference type="Google" id="ProtNLM"/>
    </source>
</evidence>
<evidence type="ECO:0000313" key="2">
    <source>
        <dbReference type="Proteomes" id="UP000590740"/>
    </source>
</evidence>
<dbReference type="CDD" id="cd00688">
    <property type="entry name" value="ISOPREN_C2_like"/>
    <property type="match status" value="1"/>
</dbReference>
<gene>
    <name evidence="1" type="ORF">HNQ65_003802</name>
</gene>
<organism evidence="1 2">
    <name type="scientific">Prosthecobacter vanneervenii</name>
    <dbReference type="NCBI Taxonomy" id="48466"/>
    <lineage>
        <taxon>Bacteria</taxon>
        <taxon>Pseudomonadati</taxon>
        <taxon>Verrucomicrobiota</taxon>
        <taxon>Verrucomicrobiia</taxon>
        <taxon>Verrucomicrobiales</taxon>
        <taxon>Verrucomicrobiaceae</taxon>
        <taxon>Prosthecobacter</taxon>
    </lineage>
</organism>
<proteinExistence type="predicted"/>
<keyword evidence="2" id="KW-1185">Reference proteome</keyword>
<evidence type="ECO:0000313" key="1">
    <source>
        <dbReference type="EMBL" id="MBB5034211.1"/>
    </source>
</evidence>
<protein>
    <recommendedName>
        <fullName evidence="3">Squalene--hopene cyclase</fullName>
    </recommendedName>
</protein>
<accession>A0A7W7YDJ0</accession>
<dbReference type="Gene3D" id="1.50.10.20">
    <property type="match status" value="2"/>
</dbReference>
<dbReference type="AlphaFoldDB" id="A0A7W7YDJ0"/>
<reference evidence="1 2" key="1">
    <citation type="submission" date="2020-08" db="EMBL/GenBank/DDBJ databases">
        <title>Genomic Encyclopedia of Type Strains, Phase IV (KMG-IV): sequencing the most valuable type-strain genomes for metagenomic binning, comparative biology and taxonomic classification.</title>
        <authorList>
            <person name="Goeker M."/>
        </authorList>
    </citation>
    <scope>NUCLEOTIDE SEQUENCE [LARGE SCALE GENOMIC DNA]</scope>
    <source>
        <strain evidence="1 2">DSM 12252</strain>
    </source>
</reference>
<dbReference type="RefSeq" id="WP_221306216.1">
    <property type="nucleotide sequence ID" value="NZ_JACHIG010000008.1"/>
</dbReference>
<dbReference type="Proteomes" id="UP000590740">
    <property type="component" value="Unassembled WGS sequence"/>
</dbReference>
<comment type="caution">
    <text evidence="1">The sequence shown here is derived from an EMBL/GenBank/DDBJ whole genome shotgun (WGS) entry which is preliminary data.</text>
</comment>
<dbReference type="SUPFAM" id="SSF48239">
    <property type="entry name" value="Terpenoid cyclases/Protein prenyltransferases"/>
    <property type="match status" value="1"/>
</dbReference>
<name>A0A7W7YDJ0_9BACT</name>
<dbReference type="InterPro" id="IPR008930">
    <property type="entry name" value="Terpenoid_cyclase/PrenylTrfase"/>
</dbReference>
<sequence>MTEQAPMIPHHSCMGRVFQPLLSCTPGLLALFMFLLAAAASAQDPALRFGGAIPQEVETVYERGLAWLASKQSEDGSWQGGHTGAGIDGICLMAFLASGEDPNFGRYAPNIRRGLRAIIRSQDANSGYLPNSMYHHGFAMLSLSEAYGAVDESLLWEGGSSVRTIAQALDLAIRCASNAQKANRWGGWRYTPNSTDADTSVTGAVLMGLLAARNAGMAVPDEVIDTALEYMKRCTGRDGSVAYTGGFGGFGESMNRSAIATLVAAVSKHKDSEEFSATLKHITERLDHSEGTYKEYFRYYMAQALFQGDYASWQKWNAATARTLGETQGSDGSFAGSPYETGMSLLALGLNFRFLPIYER</sequence>